<comment type="caution">
    <text evidence="11">The sequence shown here is derived from an EMBL/GenBank/DDBJ whole genome shotgun (WGS) entry which is preliminary data.</text>
</comment>
<comment type="subcellular location">
    <subcellularLocation>
        <location evidence="1">Cell membrane</location>
        <topology evidence="1">Multi-pass membrane protein</topology>
    </subcellularLocation>
</comment>
<keyword evidence="6 9" id="KW-0472">Membrane</keyword>
<dbReference type="PANTHER" id="PTHR23028:SF53">
    <property type="entry name" value="ACYL_TRANSF_3 DOMAIN-CONTAINING PROTEIN"/>
    <property type="match status" value="1"/>
</dbReference>
<dbReference type="InterPro" id="IPR050879">
    <property type="entry name" value="Acyltransferase_3"/>
</dbReference>
<feature type="transmembrane region" description="Helical" evidence="9">
    <location>
        <begin position="281"/>
        <end position="300"/>
    </location>
</feature>
<accession>A0ABP4XIY1</accession>
<evidence type="ECO:0000313" key="12">
    <source>
        <dbReference type="Proteomes" id="UP001500851"/>
    </source>
</evidence>
<keyword evidence="4 9" id="KW-0812">Transmembrane</keyword>
<feature type="domain" description="Acyltransferase 3" evidence="10">
    <location>
        <begin position="28"/>
        <end position="369"/>
    </location>
</feature>
<feature type="region of interest" description="Disordered" evidence="8">
    <location>
        <begin position="439"/>
        <end position="459"/>
    </location>
</feature>
<evidence type="ECO:0000256" key="6">
    <source>
        <dbReference type="ARBA" id="ARBA00023136"/>
    </source>
</evidence>
<feature type="transmembrane region" description="Helical" evidence="9">
    <location>
        <begin position="213"/>
        <end position="232"/>
    </location>
</feature>
<evidence type="ECO:0000256" key="1">
    <source>
        <dbReference type="ARBA" id="ARBA00004651"/>
    </source>
</evidence>
<dbReference type="EMBL" id="BAAAOB010000001">
    <property type="protein sequence ID" value="GAA1784260.1"/>
    <property type="molecule type" value="Genomic_DNA"/>
</dbReference>
<feature type="transmembrane region" description="Helical" evidence="9">
    <location>
        <begin position="350"/>
        <end position="372"/>
    </location>
</feature>
<feature type="transmembrane region" description="Helical" evidence="9">
    <location>
        <begin position="401"/>
        <end position="421"/>
    </location>
</feature>
<dbReference type="Pfam" id="PF01757">
    <property type="entry name" value="Acyl_transf_3"/>
    <property type="match status" value="1"/>
</dbReference>
<name>A0ABP4XIY1_9MICO</name>
<reference evidence="12" key="1">
    <citation type="journal article" date="2019" name="Int. J. Syst. Evol. Microbiol.">
        <title>The Global Catalogue of Microorganisms (GCM) 10K type strain sequencing project: providing services to taxonomists for standard genome sequencing and annotation.</title>
        <authorList>
            <consortium name="The Broad Institute Genomics Platform"/>
            <consortium name="The Broad Institute Genome Sequencing Center for Infectious Disease"/>
            <person name="Wu L."/>
            <person name="Ma J."/>
        </authorList>
    </citation>
    <scope>NUCLEOTIDE SEQUENCE [LARGE SCALE GENOMIC DNA]</scope>
    <source>
        <strain evidence="12">JCM 14736</strain>
    </source>
</reference>
<keyword evidence="7 11" id="KW-0012">Acyltransferase</keyword>
<keyword evidence="5 9" id="KW-1133">Transmembrane helix</keyword>
<gene>
    <name evidence="11" type="ORF">GCM10009768_11400</name>
</gene>
<feature type="transmembrane region" description="Helical" evidence="9">
    <location>
        <begin position="253"/>
        <end position="275"/>
    </location>
</feature>
<organism evidence="11 12">
    <name type="scientific">Leucobacter iarius</name>
    <dbReference type="NCBI Taxonomy" id="333963"/>
    <lineage>
        <taxon>Bacteria</taxon>
        <taxon>Bacillati</taxon>
        <taxon>Actinomycetota</taxon>
        <taxon>Actinomycetes</taxon>
        <taxon>Micrococcales</taxon>
        <taxon>Microbacteriaceae</taxon>
        <taxon>Leucobacter</taxon>
    </lineage>
</organism>
<dbReference type="RefSeq" id="WP_344030392.1">
    <property type="nucleotide sequence ID" value="NZ_BAAAOB010000001.1"/>
</dbReference>
<evidence type="ECO:0000256" key="3">
    <source>
        <dbReference type="ARBA" id="ARBA00022679"/>
    </source>
</evidence>
<dbReference type="CDD" id="cd01840">
    <property type="entry name" value="SGNH_hydrolase_yrhL_like"/>
    <property type="match status" value="1"/>
</dbReference>
<feature type="transmembrane region" description="Helical" evidence="9">
    <location>
        <begin position="312"/>
        <end position="330"/>
    </location>
</feature>
<evidence type="ECO:0000256" key="4">
    <source>
        <dbReference type="ARBA" id="ARBA00022692"/>
    </source>
</evidence>
<dbReference type="InterPro" id="IPR002656">
    <property type="entry name" value="Acyl_transf_3_dom"/>
</dbReference>
<evidence type="ECO:0000256" key="7">
    <source>
        <dbReference type="ARBA" id="ARBA00023315"/>
    </source>
</evidence>
<dbReference type="GO" id="GO:0016746">
    <property type="term" value="F:acyltransferase activity"/>
    <property type="evidence" value="ECO:0007669"/>
    <property type="project" value="UniProtKB-KW"/>
</dbReference>
<dbReference type="SUPFAM" id="SSF52266">
    <property type="entry name" value="SGNH hydrolase"/>
    <property type="match status" value="1"/>
</dbReference>
<evidence type="ECO:0000256" key="9">
    <source>
        <dbReference type="SAM" id="Phobius"/>
    </source>
</evidence>
<dbReference type="Proteomes" id="UP001500851">
    <property type="component" value="Unassembled WGS sequence"/>
</dbReference>
<evidence type="ECO:0000259" key="10">
    <source>
        <dbReference type="Pfam" id="PF01757"/>
    </source>
</evidence>
<sequence>MTAPPTASVSARPGARVGAPRSSGWFGGLDGLRALAVTLVVVYHLFPGALPGGFIGVDVFFAISGFLITSLLLREADRSGTIRLGRFWRRRARRLLPALGATLLICTAAALAVGRDALVGIGGQLLGAAFFVSNWVYTATGVDYFAKDAPELFRNTWSLSIEEQFYVVLPLLLLLLLRRAKRSTAVVLLFALGIASAIWMAVLALGGAPPTRVYFGSDTHVFGLLLGAALALRMYRPEQLGVVASVPDRPAQLRLLAISGGGLAVLLWLACVLREGSVESFAGGIQLATAASLAVIAAVTRPGAWLGRALDVAPLRWIGARSYGIYLWHWPVWVLGAELMGPEGRTGAGAWTLGIGVLLITIACATLSYRYLELPIRALGLRRSLGLLLRPAQGTPRRRRIASAVLVLLLLTVPAVTIAVATAPSRSSSAEAILRGQEALRKKQATPPPTAAASAKPAGGDITAVGDSVMLASSPELETRYPGISIDAEVSRGLGAGLGIVEDLAKRGQLRHVLVIGLGTNGPVLDDDLARLRTVAGTRQLVLVNAHADRDWIPGVNADLQKFAAQHRGVVVADWNAAITPRPELLAGDGIHPEPEGGARYADAVSKAVVALQQPDEAIGFGAPRR</sequence>
<keyword evidence="3" id="KW-0808">Transferase</keyword>
<keyword evidence="12" id="KW-1185">Reference proteome</keyword>
<evidence type="ECO:0000256" key="5">
    <source>
        <dbReference type="ARBA" id="ARBA00022989"/>
    </source>
</evidence>
<dbReference type="PANTHER" id="PTHR23028">
    <property type="entry name" value="ACETYLTRANSFERASE"/>
    <property type="match status" value="1"/>
</dbReference>
<feature type="transmembrane region" description="Helical" evidence="9">
    <location>
        <begin position="184"/>
        <end position="207"/>
    </location>
</feature>
<evidence type="ECO:0000256" key="2">
    <source>
        <dbReference type="ARBA" id="ARBA00022475"/>
    </source>
</evidence>
<keyword evidence="2" id="KW-1003">Cell membrane</keyword>
<feature type="transmembrane region" description="Helical" evidence="9">
    <location>
        <begin position="52"/>
        <end position="73"/>
    </location>
</feature>
<dbReference type="InterPro" id="IPR036514">
    <property type="entry name" value="SGNH_hydro_sf"/>
</dbReference>
<proteinExistence type="predicted"/>
<feature type="transmembrane region" description="Helical" evidence="9">
    <location>
        <begin position="94"/>
        <end position="113"/>
    </location>
</feature>
<evidence type="ECO:0000256" key="8">
    <source>
        <dbReference type="SAM" id="MobiDB-lite"/>
    </source>
</evidence>
<evidence type="ECO:0000313" key="11">
    <source>
        <dbReference type="EMBL" id="GAA1784260.1"/>
    </source>
</evidence>
<protein>
    <submittedName>
        <fullName evidence="11">Acyltransferase family protein</fullName>
    </submittedName>
</protein>
<dbReference type="Gene3D" id="3.40.50.1110">
    <property type="entry name" value="SGNH hydrolase"/>
    <property type="match status" value="1"/>
</dbReference>